<dbReference type="Gene3D" id="3.30.70.1440">
    <property type="entry name" value="Multidrug efflux transporter AcrB pore domain"/>
    <property type="match status" value="1"/>
</dbReference>
<evidence type="ECO:0000256" key="2">
    <source>
        <dbReference type="ARBA" id="ARBA00022448"/>
    </source>
</evidence>
<dbReference type="SUPFAM" id="SSF82866">
    <property type="entry name" value="Multidrug efflux transporter AcrB transmembrane domain"/>
    <property type="match status" value="2"/>
</dbReference>
<accession>A0A9D2U9K8</accession>
<dbReference type="Proteomes" id="UP000823889">
    <property type="component" value="Unassembled WGS sequence"/>
</dbReference>
<dbReference type="Gene3D" id="3.30.70.1430">
    <property type="entry name" value="Multidrug efflux transporter AcrB pore domain"/>
    <property type="match status" value="2"/>
</dbReference>
<feature type="transmembrane region" description="Helical" evidence="8">
    <location>
        <begin position="463"/>
        <end position="491"/>
    </location>
</feature>
<proteinExistence type="predicted"/>
<dbReference type="Gene3D" id="3.30.70.1320">
    <property type="entry name" value="Multidrug efflux transporter AcrB pore domain like"/>
    <property type="match status" value="1"/>
</dbReference>
<evidence type="ECO:0000256" key="6">
    <source>
        <dbReference type="ARBA" id="ARBA00022989"/>
    </source>
</evidence>
<feature type="transmembrane region" description="Helical" evidence="8">
    <location>
        <begin position="12"/>
        <end position="32"/>
    </location>
</feature>
<comment type="caution">
    <text evidence="9">The sequence shown here is derived from an EMBL/GenBank/DDBJ whole genome shotgun (WGS) entry which is preliminary data.</text>
</comment>
<evidence type="ECO:0000256" key="5">
    <source>
        <dbReference type="ARBA" id="ARBA00022692"/>
    </source>
</evidence>
<dbReference type="FunFam" id="1.20.1640.10:FF:000001">
    <property type="entry name" value="Efflux pump membrane transporter"/>
    <property type="match status" value="1"/>
</dbReference>
<dbReference type="PANTHER" id="PTHR32063">
    <property type="match status" value="1"/>
</dbReference>
<feature type="transmembrane region" description="Helical" evidence="8">
    <location>
        <begin position="431"/>
        <end position="451"/>
    </location>
</feature>
<evidence type="ECO:0000256" key="1">
    <source>
        <dbReference type="ARBA" id="ARBA00004429"/>
    </source>
</evidence>
<dbReference type="GO" id="GO:0042910">
    <property type="term" value="F:xenobiotic transmembrane transporter activity"/>
    <property type="evidence" value="ECO:0007669"/>
    <property type="project" value="TreeGrafter"/>
</dbReference>
<dbReference type="InterPro" id="IPR027463">
    <property type="entry name" value="AcrB_DN_DC_subdom"/>
</dbReference>
<keyword evidence="7 8" id="KW-0472">Membrane</keyword>
<feature type="transmembrane region" description="Helical" evidence="8">
    <location>
        <begin position="387"/>
        <end position="410"/>
    </location>
</feature>
<evidence type="ECO:0000256" key="7">
    <source>
        <dbReference type="ARBA" id="ARBA00023136"/>
    </source>
</evidence>
<reference evidence="9" key="1">
    <citation type="journal article" date="2021" name="PeerJ">
        <title>Extensive microbial diversity within the chicken gut microbiome revealed by metagenomics and culture.</title>
        <authorList>
            <person name="Gilroy R."/>
            <person name="Ravi A."/>
            <person name="Getino M."/>
            <person name="Pursley I."/>
            <person name="Horton D.L."/>
            <person name="Alikhan N.F."/>
            <person name="Baker D."/>
            <person name="Gharbi K."/>
            <person name="Hall N."/>
            <person name="Watson M."/>
            <person name="Adriaenssens E.M."/>
            <person name="Foster-Nyarko E."/>
            <person name="Jarju S."/>
            <person name="Secka A."/>
            <person name="Antonio M."/>
            <person name="Oren A."/>
            <person name="Chaudhuri R.R."/>
            <person name="La Ragione R."/>
            <person name="Hildebrand F."/>
            <person name="Pallen M.J."/>
        </authorList>
    </citation>
    <scope>NUCLEOTIDE SEQUENCE</scope>
    <source>
        <strain evidence="9">9264</strain>
    </source>
</reference>
<gene>
    <name evidence="9" type="ORF">H9906_05875</name>
</gene>
<evidence type="ECO:0000256" key="8">
    <source>
        <dbReference type="SAM" id="Phobius"/>
    </source>
</evidence>
<dbReference type="PRINTS" id="PR00702">
    <property type="entry name" value="ACRIFLAVINRP"/>
</dbReference>
<evidence type="ECO:0000313" key="10">
    <source>
        <dbReference type="Proteomes" id="UP000823889"/>
    </source>
</evidence>
<feature type="transmembrane region" description="Helical" evidence="8">
    <location>
        <begin position="864"/>
        <end position="881"/>
    </location>
</feature>
<comment type="subcellular location">
    <subcellularLocation>
        <location evidence="1">Cell inner membrane</location>
        <topology evidence="1">Multi-pass membrane protein</topology>
    </subcellularLocation>
</comment>
<evidence type="ECO:0000313" key="9">
    <source>
        <dbReference type="EMBL" id="HJD44538.1"/>
    </source>
</evidence>
<dbReference type="FunFam" id="3.30.70.1430:FF:000001">
    <property type="entry name" value="Efflux pump membrane transporter"/>
    <property type="match status" value="1"/>
</dbReference>
<dbReference type="PANTHER" id="PTHR32063:SF34">
    <property type="entry name" value="MULTIDRUG RESISTANCE PROTEIN MDTC"/>
    <property type="match status" value="1"/>
</dbReference>
<organism evidence="9 10">
    <name type="scientific">Candidatus Paenalcaligenes intestinipullorum</name>
    <dbReference type="NCBI Taxonomy" id="2838718"/>
    <lineage>
        <taxon>Bacteria</taxon>
        <taxon>Pseudomonadati</taxon>
        <taxon>Pseudomonadota</taxon>
        <taxon>Betaproteobacteria</taxon>
        <taxon>Burkholderiales</taxon>
        <taxon>Alcaligenaceae</taxon>
        <taxon>Paenalcaligenes</taxon>
    </lineage>
</organism>
<keyword evidence="5 8" id="KW-0812">Transmembrane</keyword>
<feature type="transmembrane region" description="Helical" evidence="8">
    <location>
        <begin position="961"/>
        <end position="980"/>
    </location>
</feature>
<name>A0A9D2U9K8_9BURK</name>
<feature type="transmembrane region" description="Helical" evidence="8">
    <location>
        <begin position="992"/>
        <end position="1018"/>
    </location>
</feature>
<dbReference type="SUPFAM" id="SSF82714">
    <property type="entry name" value="Multidrug efflux transporter AcrB TolC docking domain, DN and DC subdomains"/>
    <property type="match status" value="2"/>
</dbReference>
<keyword evidence="6 8" id="KW-1133">Transmembrane helix</keyword>
<feature type="transmembrane region" description="Helical" evidence="8">
    <location>
        <begin position="914"/>
        <end position="940"/>
    </location>
</feature>
<dbReference type="GO" id="GO:0005886">
    <property type="term" value="C:plasma membrane"/>
    <property type="evidence" value="ECO:0007669"/>
    <property type="project" value="UniProtKB-SubCell"/>
</dbReference>
<dbReference type="SUPFAM" id="SSF82693">
    <property type="entry name" value="Multidrug efflux transporter AcrB pore domain, PN1, PN2, PC1 and PC2 subdomains"/>
    <property type="match status" value="4"/>
</dbReference>
<feature type="transmembrane region" description="Helical" evidence="8">
    <location>
        <begin position="360"/>
        <end position="381"/>
    </location>
</feature>
<evidence type="ECO:0000256" key="3">
    <source>
        <dbReference type="ARBA" id="ARBA00022475"/>
    </source>
</evidence>
<dbReference type="Gene3D" id="3.30.2090.10">
    <property type="entry name" value="Multidrug efflux transporter AcrB TolC docking domain, DN and DC subdomains"/>
    <property type="match status" value="2"/>
</dbReference>
<evidence type="ECO:0000256" key="4">
    <source>
        <dbReference type="ARBA" id="ARBA00022519"/>
    </source>
</evidence>
<protein>
    <submittedName>
        <fullName evidence="9">Efflux RND transporter permease subunit</fullName>
    </submittedName>
</protein>
<dbReference type="EMBL" id="DWUQ01000119">
    <property type="protein sequence ID" value="HJD44538.1"/>
    <property type="molecule type" value="Genomic_DNA"/>
</dbReference>
<reference evidence="9" key="2">
    <citation type="submission" date="2021-04" db="EMBL/GenBank/DDBJ databases">
        <authorList>
            <person name="Gilroy R."/>
        </authorList>
    </citation>
    <scope>NUCLEOTIDE SEQUENCE</scope>
    <source>
        <strain evidence="9">9264</strain>
    </source>
</reference>
<dbReference type="AlphaFoldDB" id="A0A9D2U9K8"/>
<dbReference type="Pfam" id="PF00873">
    <property type="entry name" value="ACR_tran"/>
    <property type="match status" value="1"/>
</dbReference>
<keyword evidence="4" id="KW-0997">Cell inner membrane</keyword>
<sequence length="1036" mass="112491">MRWATIFIFRPVTTVLVCLAMMGVGALSLLWLPVSPLPEMELPIISVRASLPGASPETMASTVATPLEQALGSISGVTNMVSRSYEGNTQVNLEFDFNRDINAAARDVQAAINQARPLLPSGMRQPPSYDKVNPNSAPVVVLSMTSPTATQPQLFDLATTIVAQKLAQVKGVGEISVGGASLPAVRISLNPQLLVSAGIALDEVRSALAAANALAPNGFIEDSEYQWSVSSGRQLNTAAQIRPLIIAWRNGSAVRLQDVATVRDASEDLYNVGFVNDQEGVLLIVRRQADANIIQTVDAIHQRLPELEAMLPSDVQLRVAQDRTPSIRATLHEARNTLVIAVLLVIGVVLVFLQNWRAAIIPAIAVPASLISTFALMYWFGFSLNTISLMALIVATGFVVDDAIVVLESIMRHIERGVSPVRAAVRGIREVAFTVVAMSVSLVAVFLPMWLIGGLVGRLFKQFAVTLSVAVLLSLIISIILTPMMAARLLAPVRAGSTERSVSKYRGVAWVATLGKHSHDFYARSLSWALRHKGFTLLTLVLTIVLNGYLYTVIPKGLFPQQDTGQVLGFFRVDPGTSFEATLPKLNRFRELLLQDPAIRNIAVFAGGRGGNTSSMLLVELQPFDQREETAFEVVARLRPQLQQEPGARLFLTPQQDIFTGGGLGRAGSYQYSILGTDLDVLKEWVPKIRQAMATLPELEDVDTDTNEGAQQISLRIDRERAASLGVDMGLITGTLNNSFSQRQVSVVYGRLNQYNIVLGVQERFAEDLQSLQQIEMIGSEGQRIPLSVLTSFEQGTSPTSIGHQGLMVAESISFSLAEGVTLDQATEAINLALAEISVPTHQIQTGFDGTARVMRDSIVQQPFLIFAALITMYLVLGMLYESYIHPITILSTLPSAGIGALLALLAVGEEFSIIAIIGVFLLIGIVKKNAIMMVDYALIAERRDGASPEEAIYQACLVRFRPIMMTTISAILGALPLILARGAGVEMRQPLGLTIVGGLALSQILTIYTTPVVYLYLDRFRQRYRARRALKQAHS</sequence>
<keyword evidence="3" id="KW-1003">Cell membrane</keyword>
<dbReference type="Gene3D" id="1.20.1640.10">
    <property type="entry name" value="Multidrug efflux transporter AcrB transmembrane domain"/>
    <property type="match status" value="2"/>
</dbReference>
<dbReference type="InterPro" id="IPR001036">
    <property type="entry name" value="Acrflvin-R"/>
</dbReference>
<feature type="transmembrane region" description="Helical" evidence="8">
    <location>
        <begin position="334"/>
        <end position="353"/>
    </location>
</feature>
<keyword evidence="2" id="KW-0813">Transport</keyword>